<organism evidence="5 6">
    <name type="scientific">Meyerozyma guilliermondii (strain ATCC 6260 / CBS 566 / DSM 6381 / JCM 1539 / NBRC 10279 / NRRL Y-324)</name>
    <name type="common">Yeast</name>
    <name type="synonym">Candida guilliermondii</name>
    <dbReference type="NCBI Taxonomy" id="294746"/>
    <lineage>
        <taxon>Eukaryota</taxon>
        <taxon>Fungi</taxon>
        <taxon>Dikarya</taxon>
        <taxon>Ascomycota</taxon>
        <taxon>Saccharomycotina</taxon>
        <taxon>Pichiomycetes</taxon>
        <taxon>Debaryomycetaceae</taxon>
        <taxon>Meyerozyma</taxon>
    </lineage>
</organism>
<dbReference type="GO" id="GO:0032042">
    <property type="term" value="P:mitochondrial DNA metabolic process"/>
    <property type="evidence" value="ECO:0007669"/>
    <property type="project" value="TreeGrafter"/>
</dbReference>
<evidence type="ECO:0008006" key="7">
    <source>
        <dbReference type="Google" id="ProtNLM"/>
    </source>
</evidence>
<dbReference type="GO" id="GO:0000403">
    <property type="term" value="F:Y-form DNA binding"/>
    <property type="evidence" value="ECO:0007669"/>
    <property type="project" value="TreeGrafter"/>
</dbReference>
<evidence type="ECO:0000256" key="1">
    <source>
        <dbReference type="ARBA" id="ARBA00022806"/>
    </source>
</evidence>
<dbReference type="SUPFAM" id="SSF52540">
    <property type="entry name" value="P-loop containing nucleoside triphosphate hydrolases"/>
    <property type="match status" value="1"/>
</dbReference>
<dbReference type="PANTHER" id="PTHR47396:SF1">
    <property type="entry name" value="ATP-DEPENDENT HELICASE IRC3-RELATED"/>
    <property type="match status" value="1"/>
</dbReference>
<name>A5DIK4_PICGU</name>
<dbReference type="GO" id="GO:0005759">
    <property type="term" value="C:mitochondrial matrix"/>
    <property type="evidence" value="ECO:0007669"/>
    <property type="project" value="TreeGrafter"/>
</dbReference>
<dbReference type="HOGENOM" id="CLU_014765_0_0_1"/>
<feature type="domain" description="Helicase C-terminal" evidence="4">
    <location>
        <begin position="263"/>
        <end position="434"/>
    </location>
</feature>
<feature type="coiled-coil region" evidence="2">
    <location>
        <begin position="404"/>
        <end position="431"/>
    </location>
</feature>
<dbReference type="FunCoup" id="A5DIK4">
    <property type="interactions" value="20"/>
</dbReference>
<dbReference type="CDD" id="cd18032">
    <property type="entry name" value="DEXHc_RE_I_III_res"/>
    <property type="match status" value="1"/>
</dbReference>
<dbReference type="STRING" id="294746.A5DIK4"/>
<dbReference type="InParanoid" id="A5DIK4"/>
<dbReference type="VEuPathDB" id="FungiDB:PGUG_03105"/>
<dbReference type="InterPro" id="IPR006935">
    <property type="entry name" value="Helicase/UvrB_N"/>
</dbReference>
<evidence type="ECO:0000256" key="2">
    <source>
        <dbReference type="SAM" id="Coils"/>
    </source>
</evidence>
<dbReference type="GO" id="GO:0070125">
    <property type="term" value="P:mitochondrial translational elongation"/>
    <property type="evidence" value="ECO:0007669"/>
    <property type="project" value="TreeGrafter"/>
</dbReference>
<dbReference type="AlphaFoldDB" id="A5DIK4"/>
<dbReference type="CDD" id="cd18799">
    <property type="entry name" value="SF2_C_EcoAI-like"/>
    <property type="match status" value="1"/>
</dbReference>
<dbReference type="RefSeq" id="XP_001485376.2">
    <property type="nucleotide sequence ID" value="XM_001485326.1"/>
</dbReference>
<dbReference type="GO" id="GO:0061749">
    <property type="term" value="F:forked DNA-dependent helicase activity"/>
    <property type="evidence" value="ECO:0007669"/>
    <property type="project" value="TreeGrafter"/>
</dbReference>
<dbReference type="PANTHER" id="PTHR47396">
    <property type="entry name" value="TYPE I RESTRICTION ENZYME ECOKI R PROTEIN"/>
    <property type="match status" value="1"/>
</dbReference>
<gene>
    <name evidence="5" type="ORF">PGUG_03105</name>
</gene>
<dbReference type="InterPro" id="IPR001650">
    <property type="entry name" value="Helicase_C-like"/>
</dbReference>
<dbReference type="PROSITE" id="PS51194">
    <property type="entry name" value="HELICASE_CTER"/>
    <property type="match status" value="1"/>
</dbReference>
<dbReference type="SMART" id="SM00487">
    <property type="entry name" value="DEXDc"/>
    <property type="match status" value="1"/>
</dbReference>
<keyword evidence="6" id="KW-1185">Reference proteome</keyword>
<dbReference type="InterPro" id="IPR027417">
    <property type="entry name" value="P-loop_NTPase"/>
</dbReference>
<dbReference type="Pfam" id="PF00271">
    <property type="entry name" value="Helicase_C"/>
    <property type="match status" value="1"/>
</dbReference>
<evidence type="ECO:0000259" key="4">
    <source>
        <dbReference type="PROSITE" id="PS51194"/>
    </source>
</evidence>
<keyword evidence="1" id="KW-0378">Hydrolase</keyword>
<feature type="domain" description="Helicase ATP-binding" evidence="3">
    <location>
        <begin position="40"/>
        <end position="203"/>
    </location>
</feature>
<dbReference type="OMA" id="CHVVDIA"/>
<dbReference type="Pfam" id="PF04851">
    <property type="entry name" value="ResIII"/>
    <property type="match status" value="1"/>
</dbReference>
<dbReference type="EMBL" id="CH408157">
    <property type="protein sequence ID" value="EDK39007.2"/>
    <property type="molecule type" value="Genomic_DNA"/>
</dbReference>
<evidence type="ECO:0000259" key="3">
    <source>
        <dbReference type="PROSITE" id="PS51192"/>
    </source>
</evidence>
<keyword evidence="2" id="KW-0175">Coiled coil</keyword>
<dbReference type="Proteomes" id="UP000001997">
    <property type="component" value="Unassembled WGS sequence"/>
</dbReference>
<keyword evidence="1" id="KW-0547">Nucleotide-binding</keyword>
<protein>
    <recommendedName>
        <fullName evidence="7">ATP-dependent helicase IRC3</fullName>
    </recommendedName>
</protein>
<evidence type="ECO:0000313" key="6">
    <source>
        <dbReference type="Proteomes" id="UP000001997"/>
    </source>
</evidence>
<dbReference type="GO" id="GO:0005524">
    <property type="term" value="F:ATP binding"/>
    <property type="evidence" value="ECO:0007669"/>
    <property type="project" value="InterPro"/>
</dbReference>
<dbReference type="SMART" id="SM00490">
    <property type="entry name" value="HELICc"/>
    <property type="match status" value="1"/>
</dbReference>
<dbReference type="InterPro" id="IPR014001">
    <property type="entry name" value="Helicase_ATP-bd"/>
</dbReference>
<dbReference type="OrthoDB" id="16911at2759"/>
<keyword evidence="1" id="KW-0347">Helicase</keyword>
<dbReference type="GO" id="GO:0036121">
    <property type="term" value="F:double-stranded DNA helicase activity"/>
    <property type="evidence" value="ECO:0007669"/>
    <property type="project" value="TreeGrafter"/>
</dbReference>
<accession>A5DIK4</accession>
<dbReference type="PROSITE" id="PS51192">
    <property type="entry name" value="HELICASE_ATP_BIND_1"/>
    <property type="match status" value="1"/>
</dbReference>
<proteinExistence type="predicted"/>
<reference evidence="5 6" key="1">
    <citation type="journal article" date="2009" name="Nature">
        <title>Evolution of pathogenicity and sexual reproduction in eight Candida genomes.</title>
        <authorList>
            <person name="Butler G."/>
            <person name="Rasmussen M.D."/>
            <person name="Lin M.F."/>
            <person name="Santos M.A."/>
            <person name="Sakthikumar S."/>
            <person name="Munro C.A."/>
            <person name="Rheinbay E."/>
            <person name="Grabherr M."/>
            <person name="Forche A."/>
            <person name="Reedy J.L."/>
            <person name="Agrafioti I."/>
            <person name="Arnaud M.B."/>
            <person name="Bates S."/>
            <person name="Brown A.J."/>
            <person name="Brunke S."/>
            <person name="Costanzo M.C."/>
            <person name="Fitzpatrick D.A."/>
            <person name="de Groot P.W."/>
            <person name="Harris D."/>
            <person name="Hoyer L.L."/>
            <person name="Hube B."/>
            <person name="Klis F.M."/>
            <person name="Kodira C."/>
            <person name="Lennard N."/>
            <person name="Logue M.E."/>
            <person name="Martin R."/>
            <person name="Neiman A.M."/>
            <person name="Nikolaou E."/>
            <person name="Quail M.A."/>
            <person name="Quinn J."/>
            <person name="Santos M.C."/>
            <person name="Schmitzberger F.F."/>
            <person name="Sherlock G."/>
            <person name="Shah P."/>
            <person name="Silverstein K.A."/>
            <person name="Skrzypek M.S."/>
            <person name="Soll D."/>
            <person name="Staggs R."/>
            <person name="Stansfield I."/>
            <person name="Stumpf M.P."/>
            <person name="Sudbery P.E."/>
            <person name="Srikantha T."/>
            <person name="Zeng Q."/>
            <person name="Berman J."/>
            <person name="Berriman M."/>
            <person name="Heitman J."/>
            <person name="Gow N.A."/>
            <person name="Lorenz M.C."/>
            <person name="Birren B.W."/>
            <person name="Kellis M."/>
            <person name="Cuomo C.A."/>
        </authorList>
    </citation>
    <scope>NUCLEOTIDE SEQUENCE [LARGE SCALE GENOMIC DNA]</scope>
    <source>
        <strain evidence="6">ATCC 6260 / CBS 566 / DSM 6381 / JCM 1539 / NBRC 10279 / NRRL Y-324</strain>
    </source>
</reference>
<dbReference type="InterPro" id="IPR050742">
    <property type="entry name" value="Helicase_Restrict-Modif_Enz"/>
</dbReference>
<dbReference type="KEGG" id="pgu:PGUG_03105"/>
<dbReference type="Gene3D" id="3.40.50.300">
    <property type="entry name" value="P-loop containing nucleotide triphosphate hydrolases"/>
    <property type="match status" value="2"/>
</dbReference>
<keyword evidence="1" id="KW-0067">ATP-binding</keyword>
<dbReference type="GeneID" id="5127153"/>
<evidence type="ECO:0000313" key="5">
    <source>
        <dbReference type="EMBL" id="EDK39007.2"/>
    </source>
</evidence>
<dbReference type="eggNOG" id="ENOG502QT4U">
    <property type="taxonomic scope" value="Eukaryota"/>
</dbReference>
<sequence>MLSTRQCVSTYSMLFRRFYASTSTFTLRDYQNEAIDSVLAALNRGVKRPAVVLATGGGKTVVFSHLLPHIKPNVLSGGSKVLVLAHKEELIKQAADKIQFANPHLEVSIDMRRLKPTSTSDVIVASVPTLIRQTRLEKYNPDEFKAIILDECHHATARSWNKILHYFNADTPNSDIAVIGFTATMERSDGQSLGAMFDEIVFERDLLTMIKNEELVDVRFSTIDVDVDLNSVAIKNNDYDSVDLSRAMNSFDVNLLVARSYSELRKRYSFASTLIFCVDINHCKTLCGVLQSQGINAQYVTGETAKHERRAIIEDFKNGTINVLCNVQVFTEGTDIPNIDSLFLARPTKSRPLLVQMIGRGLRLHGNKSLCHVVDIAGTRNTGVTSVPTLFSLPSDFTIDGRSYEDMVKAREEYELEAARLSREEAIEKERARREEEVAISRKLEEIATMEHNLELKFKTFDGFLELEASESKKFGDNSNVNSAIRNNSLDWIRLEYDVWGHQLDMDGFYLLERSYTGKKEEPYFSLSIMRFASREQKIASNYKCGKFSNKSVLDINKNLETILKRAESLRSQMKKTNYYMARKGDSNITSNQVDFICKKLKARARDQYASTQEDYEEKLKAEVSKFDRTRATNLIFAIKYSSKSLWVNWELQRILGLGSKVRSRIRTITKQATMA</sequence>
<dbReference type="GO" id="GO:0016787">
    <property type="term" value="F:hydrolase activity"/>
    <property type="evidence" value="ECO:0007669"/>
    <property type="project" value="InterPro"/>
</dbReference>